<dbReference type="GO" id="GO:0016829">
    <property type="term" value="F:lyase activity"/>
    <property type="evidence" value="ECO:0007669"/>
    <property type="project" value="UniProtKB-KW"/>
</dbReference>
<reference evidence="11" key="1">
    <citation type="submission" date="2017-04" db="EMBL/GenBank/DDBJ databases">
        <authorList>
            <person name="Varghese N."/>
            <person name="Submissions S."/>
        </authorList>
    </citation>
    <scope>NUCLEOTIDE SEQUENCE [LARGE SCALE GENOMIC DNA]</scope>
    <source>
        <strain evidence="11">VDS</strain>
    </source>
</reference>
<evidence type="ECO:0000256" key="7">
    <source>
        <dbReference type="RuleBase" id="RU000320"/>
    </source>
</evidence>
<dbReference type="EMBL" id="FXAR01000003">
    <property type="protein sequence ID" value="SMG19699.1"/>
    <property type="molecule type" value="Genomic_DNA"/>
</dbReference>
<feature type="transmembrane region" description="Helical" evidence="8">
    <location>
        <begin position="137"/>
        <end position="159"/>
    </location>
</feature>
<dbReference type="GO" id="GO:0008137">
    <property type="term" value="F:NADH dehydrogenase (ubiquinone) activity"/>
    <property type="evidence" value="ECO:0007669"/>
    <property type="project" value="InterPro"/>
</dbReference>
<dbReference type="PANTHER" id="PTHR42703:SF1">
    <property type="entry name" value="NA(+)_H(+) ANTIPORTER SUBUNIT D1"/>
    <property type="match status" value="1"/>
</dbReference>
<evidence type="ECO:0000256" key="1">
    <source>
        <dbReference type="ARBA" id="ARBA00004651"/>
    </source>
</evidence>
<comment type="similarity">
    <text evidence="2">Belongs to the CPA3 antiporters (TC 2.A.63) subunit D family.</text>
</comment>
<feature type="transmembrane region" description="Helical" evidence="8">
    <location>
        <begin position="387"/>
        <end position="405"/>
    </location>
</feature>
<evidence type="ECO:0000256" key="3">
    <source>
        <dbReference type="ARBA" id="ARBA00022475"/>
    </source>
</evidence>
<feature type="transmembrane region" description="Helical" evidence="8">
    <location>
        <begin position="171"/>
        <end position="191"/>
    </location>
</feature>
<keyword evidence="10" id="KW-0456">Lyase</keyword>
<feature type="transmembrane region" description="Helical" evidence="8">
    <location>
        <begin position="323"/>
        <end position="344"/>
    </location>
</feature>
<feature type="transmembrane region" description="Helical" evidence="8">
    <location>
        <begin position="476"/>
        <end position="497"/>
    </location>
</feature>
<keyword evidence="11" id="KW-1185">Reference proteome</keyword>
<dbReference type="InterPro" id="IPR050586">
    <property type="entry name" value="CPA3_Na-H_Antiporter_D"/>
</dbReference>
<evidence type="ECO:0000256" key="6">
    <source>
        <dbReference type="ARBA" id="ARBA00023136"/>
    </source>
</evidence>
<sequence length="498" mass="52186">MTLDIPWLLFGSSFRLDEVSGPLVAVATVLYAVALVASRDRPLRAFLLVSYLGNIGVYLAADIISFYLAFAVMSFAAVGLVIHTRTEAAHRATGVYLVMTVLSETALLAGLWLTGAAGGTLIDDAPAAIASSDHRGLIVALLLVGFGVKAGLVPLHVWLPLAHPAAPPAASAVLSGVMVKAGIVGWLLFLPTGVDDLARVLLVLSLIGAFGAPLIGVLQTDPKVILAYSTISQLGFLGAVIAAGLLVPEASVTAAVVVYAVHHGLAKAALFLGVPVWQAAAPGARRRLAAAGLGWAGLALVGFPFTSGALAKYDAKYAVEDHWVALVLPLVATGSALLLVRFAWALRRVEPEPRGVDGELIGWLTLCVFGLALPLVHAHPAPAPDTLWDMLWPLLLAAPLGWWLWRRGEQEPPVPAGDLVVVGERALAATRATGGAGLERVHGVTRGVAKQWARTWRGAGGLTERSVEGLESRVRVWTLSGLVTLVLLGTLLALGWWM</sequence>
<dbReference type="RefSeq" id="WP_085549170.1">
    <property type="nucleotide sequence ID" value="NZ_FXAR01000003.1"/>
</dbReference>
<keyword evidence="3" id="KW-1003">Cell membrane</keyword>
<evidence type="ECO:0000256" key="2">
    <source>
        <dbReference type="ARBA" id="ARBA00005346"/>
    </source>
</evidence>
<feature type="transmembrane region" description="Helical" evidence="8">
    <location>
        <begin position="45"/>
        <end position="61"/>
    </location>
</feature>
<dbReference type="Proteomes" id="UP000193309">
    <property type="component" value="Unassembled WGS sequence"/>
</dbReference>
<keyword evidence="4 7" id="KW-0812">Transmembrane</keyword>
<dbReference type="GO" id="GO:0042773">
    <property type="term" value="P:ATP synthesis coupled electron transport"/>
    <property type="evidence" value="ECO:0007669"/>
    <property type="project" value="InterPro"/>
</dbReference>
<name>A0A1X7IX74_9CORY</name>
<dbReference type="GO" id="GO:0005886">
    <property type="term" value="C:plasma membrane"/>
    <property type="evidence" value="ECO:0007669"/>
    <property type="project" value="UniProtKB-SubCell"/>
</dbReference>
<feature type="transmembrane region" description="Helical" evidence="8">
    <location>
        <begin position="95"/>
        <end position="117"/>
    </location>
</feature>
<keyword evidence="6 8" id="KW-0472">Membrane</keyword>
<keyword evidence="5 8" id="KW-1133">Transmembrane helix</keyword>
<dbReference type="Pfam" id="PF00361">
    <property type="entry name" value="Proton_antipo_M"/>
    <property type="match status" value="1"/>
</dbReference>
<accession>A0A1X7IX74</accession>
<protein>
    <submittedName>
        <fullName evidence="10">Formate hydrogenlyase subunit 3/Multisubunit Na+/H+ antiporter, MnhD subunit</fullName>
    </submittedName>
</protein>
<feature type="transmembrane region" description="Helical" evidence="8">
    <location>
        <begin position="67"/>
        <end position="83"/>
    </location>
</feature>
<evidence type="ECO:0000313" key="11">
    <source>
        <dbReference type="Proteomes" id="UP000193309"/>
    </source>
</evidence>
<feature type="transmembrane region" description="Helical" evidence="8">
    <location>
        <begin position="197"/>
        <end position="218"/>
    </location>
</feature>
<dbReference type="STRING" id="1610489.SAMN06295981_1020"/>
<feature type="transmembrane region" description="Helical" evidence="8">
    <location>
        <begin position="252"/>
        <end position="276"/>
    </location>
</feature>
<evidence type="ECO:0000256" key="4">
    <source>
        <dbReference type="ARBA" id="ARBA00022692"/>
    </source>
</evidence>
<feature type="transmembrane region" description="Helical" evidence="8">
    <location>
        <begin position="356"/>
        <end position="375"/>
    </location>
</feature>
<gene>
    <name evidence="10" type="ORF">SAMN06295981_1020</name>
</gene>
<feature type="transmembrane region" description="Helical" evidence="8">
    <location>
        <begin position="288"/>
        <end position="311"/>
    </location>
</feature>
<feature type="transmembrane region" description="Helical" evidence="8">
    <location>
        <begin position="20"/>
        <end position="38"/>
    </location>
</feature>
<evidence type="ECO:0000259" key="9">
    <source>
        <dbReference type="Pfam" id="PF00361"/>
    </source>
</evidence>
<feature type="transmembrane region" description="Helical" evidence="8">
    <location>
        <begin position="225"/>
        <end position="246"/>
    </location>
</feature>
<evidence type="ECO:0000256" key="8">
    <source>
        <dbReference type="SAM" id="Phobius"/>
    </source>
</evidence>
<proteinExistence type="inferred from homology"/>
<dbReference type="InterPro" id="IPR003918">
    <property type="entry name" value="NADH_UbQ_OxRdtase"/>
</dbReference>
<dbReference type="InterPro" id="IPR001750">
    <property type="entry name" value="ND/Mrp_TM"/>
</dbReference>
<comment type="subcellular location">
    <subcellularLocation>
        <location evidence="1">Cell membrane</location>
        <topology evidence="1">Multi-pass membrane protein</topology>
    </subcellularLocation>
    <subcellularLocation>
        <location evidence="7">Membrane</location>
        <topology evidence="7">Multi-pass membrane protein</topology>
    </subcellularLocation>
</comment>
<dbReference type="PANTHER" id="PTHR42703">
    <property type="entry name" value="NADH DEHYDROGENASE"/>
    <property type="match status" value="1"/>
</dbReference>
<evidence type="ECO:0000256" key="5">
    <source>
        <dbReference type="ARBA" id="ARBA00022989"/>
    </source>
</evidence>
<organism evidence="10 11">
    <name type="scientific">Corynebacterium pollutisoli</name>
    <dbReference type="NCBI Taxonomy" id="1610489"/>
    <lineage>
        <taxon>Bacteria</taxon>
        <taxon>Bacillati</taxon>
        <taxon>Actinomycetota</taxon>
        <taxon>Actinomycetes</taxon>
        <taxon>Mycobacteriales</taxon>
        <taxon>Corynebacteriaceae</taxon>
        <taxon>Corynebacterium</taxon>
    </lineage>
</organism>
<dbReference type="AlphaFoldDB" id="A0A1X7IX74"/>
<dbReference type="PRINTS" id="PR01437">
    <property type="entry name" value="NUOXDRDTASE4"/>
</dbReference>
<feature type="domain" description="NADH:quinone oxidoreductase/Mrp antiporter transmembrane" evidence="9">
    <location>
        <begin position="60"/>
        <end position="275"/>
    </location>
</feature>
<evidence type="ECO:0000313" key="10">
    <source>
        <dbReference type="EMBL" id="SMG19699.1"/>
    </source>
</evidence>